<gene>
    <name evidence="1" type="ORF">DBW64_01675</name>
</gene>
<organism evidence="1 2">
    <name type="scientific">PS1 clade bacterium</name>
    <dbReference type="NCBI Taxonomy" id="2175152"/>
    <lineage>
        <taxon>Bacteria</taxon>
        <taxon>Pseudomonadati</taxon>
        <taxon>Pseudomonadota</taxon>
        <taxon>Alphaproteobacteria</taxon>
        <taxon>PS1 clade</taxon>
    </lineage>
</organism>
<accession>A0A368EKH2</accession>
<name>A0A368EKH2_9PROT</name>
<sequence length="247" mass="26996">MLLAVDLPDLSKSNDFSQTIDAGINKLSSMDVSYMISIQNLRRSQFTHLKDILNLVSTPPVSFVAGLNHAEGINRNILSPIFLPGDVDEMLEAYESAQETLMKNTLASVTESNKFGLLSFVESAAQLYRNNGINFCLQLSGLMETCRLLKINAGDMVKMLPKASIKLISLGGVNNENPSVSSAMSHDIRVLYGHCLTRFGPQKTLVNFQDFLDARAQGQEPFAHLEQACRSAGTLGPELGQAQLGKF</sequence>
<evidence type="ECO:0000313" key="1">
    <source>
        <dbReference type="EMBL" id="RCL85156.1"/>
    </source>
</evidence>
<protein>
    <submittedName>
        <fullName evidence="1">Uncharacterized protein</fullName>
    </submittedName>
</protein>
<reference evidence="1 2" key="1">
    <citation type="journal article" date="2018" name="Microbiome">
        <title>Fine metagenomic profile of the Mediterranean stratified and mixed water columns revealed by assembly and recruitment.</title>
        <authorList>
            <person name="Haro-Moreno J.M."/>
            <person name="Lopez-Perez M."/>
            <person name="De La Torre J.R."/>
            <person name="Picazo A."/>
            <person name="Camacho A."/>
            <person name="Rodriguez-Valera F."/>
        </authorList>
    </citation>
    <scope>NUCLEOTIDE SEQUENCE [LARGE SCALE GENOMIC DNA]</scope>
    <source>
        <strain evidence="1">MED-G50</strain>
    </source>
</reference>
<evidence type="ECO:0000313" key="2">
    <source>
        <dbReference type="Proteomes" id="UP000252289"/>
    </source>
</evidence>
<dbReference type="Proteomes" id="UP000252289">
    <property type="component" value="Unassembled WGS sequence"/>
</dbReference>
<dbReference type="EMBL" id="QOQK01000004">
    <property type="protein sequence ID" value="RCL85156.1"/>
    <property type="molecule type" value="Genomic_DNA"/>
</dbReference>
<proteinExistence type="predicted"/>
<comment type="caution">
    <text evidence="1">The sequence shown here is derived from an EMBL/GenBank/DDBJ whole genome shotgun (WGS) entry which is preliminary data.</text>
</comment>
<dbReference type="AlphaFoldDB" id="A0A368EKH2"/>